<dbReference type="RefSeq" id="WP_330151640.1">
    <property type="nucleotide sequence ID" value="NZ_JAUZMZ010000035.1"/>
</dbReference>
<keyword evidence="3 5" id="KW-0378">Hydrolase</keyword>
<evidence type="ECO:0000256" key="1">
    <source>
        <dbReference type="ARBA" id="ARBA00009232"/>
    </source>
</evidence>
<keyword evidence="2 5" id="KW-0227">DNA damage</keyword>
<evidence type="ECO:0000313" key="7">
    <source>
        <dbReference type="Proteomes" id="UP001331936"/>
    </source>
</evidence>
<protein>
    <recommendedName>
        <fullName evidence="5">Putative 3-methyladenine DNA glycosylase</fullName>
        <ecNumber evidence="5">3.2.2.-</ecNumber>
    </recommendedName>
</protein>
<dbReference type="EMBL" id="JAUZMZ010000035">
    <property type="protein sequence ID" value="MEE2032220.1"/>
    <property type="molecule type" value="Genomic_DNA"/>
</dbReference>
<reference evidence="6 7" key="1">
    <citation type="submission" date="2023-08" db="EMBL/GenBank/DDBJ databases">
        <authorList>
            <person name="Girao M."/>
            <person name="Carvalho M.F."/>
        </authorList>
    </citation>
    <scope>NUCLEOTIDE SEQUENCE [LARGE SCALE GENOMIC DNA]</scope>
    <source>
        <strain evidence="6 7">CC-R104</strain>
    </source>
</reference>
<comment type="caution">
    <text evidence="6">The sequence shown here is derived from an EMBL/GenBank/DDBJ whole genome shotgun (WGS) entry which is preliminary data.</text>
</comment>
<dbReference type="PANTHER" id="PTHR10429:SF0">
    <property type="entry name" value="DNA-3-METHYLADENINE GLYCOSYLASE"/>
    <property type="match status" value="1"/>
</dbReference>
<dbReference type="CDD" id="cd00540">
    <property type="entry name" value="AAG"/>
    <property type="match status" value="1"/>
</dbReference>
<dbReference type="InterPro" id="IPR011034">
    <property type="entry name" value="Formyl_transferase-like_C_sf"/>
</dbReference>
<dbReference type="InterPro" id="IPR036995">
    <property type="entry name" value="MPG_sf"/>
</dbReference>
<dbReference type="InterPro" id="IPR003180">
    <property type="entry name" value="MPG"/>
</dbReference>
<dbReference type="GO" id="GO:0016798">
    <property type="term" value="F:hydrolase activity, acting on glycosyl bonds"/>
    <property type="evidence" value="ECO:0007669"/>
    <property type="project" value="UniProtKB-KW"/>
</dbReference>
<evidence type="ECO:0000256" key="5">
    <source>
        <dbReference type="HAMAP-Rule" id="MF_00527"/>
    </source>
</evidence>
<proteinExistence type="inferred from homology"/>
<keyword evidence="7" id="KW-1185">Reference proteome</keyword>
<keyword evidence="6" id="KW-0326">Glycosidase</keyword>
<evidence type="ECO:0000256" key="3">
    <source>
        <dbReference type="ARBA" id="ARBA00022801"/>
    </source>
</evidence>
<dbReference type="NCBIfam" id="NF002003">
    <property type="entry name" value="PRK00802.1-3"/>
    <property type="match status" value="1"/>
</dbReference>
<dbReference type="EC" id="3.2.2.-" evidence="5"/>
<comment type="similarity">
    <text evidence="1 5">Belongs to the DNA glycosylase MPG family.</text>
</comment>
<evidence type="ECO:0000256" key="4">
    <source>
        <dbReference type="ARBA" id="ARBA00023204"/>
    </source>
</evidence>
<dbReference type="Gene3D" id="3.10.300.10">
    <property type="entry name" value="Methylpurine-DNA glycosylase (MPG)"/>
    <property type="match status" value="1"/>
</dbReference>
<evidence type="ECO:0000313" key="6">
    <source>
        <dbReference type="EMBL" id="MEE2032220.1"/>
    </source>
</evidence>
<keyword evidence="4 5" id="KW-0234">DNA repair</keyword>
<dbReference type="NCBIfam" id="TIGR00567">
    <property type="entry name" value="3mg"/>
    <property type="match status" value="1"/>
</dbReference>
<dbReference type="SUPFAM" id="SSF50486">
    <property type="entry name" value="FMT C-terminal domain-like"/>
    <property type="match status" value="1"/>
</dbReference>
<dbReference type="PANTHER" id="PTHR10429">
    <property type="entry name" value="DNA-3-METHYLADENINE GLYCOSYLASE"/>
    <property type="match status" value="1"/>
</dbReference>
<dbReference type="HAMAP" id="MF_00527">
    <property type="entry name" value="3MGH"/>
    <property type="match status" value="1"/>
</dbReference>
<accession>A0ABU7JQD1</accession>
<sequence length="208" mass="22076">MTSRRLEALDPEAAARALLGARIQVGEVVLRLTEVEAYGGPEDGPWPDPAAHSYRGRSSRNAVMYGPAGRLYVYRSYGLHHCANISIGPDGTAGAVLLRGGELIAGEQQARSRRTPGTPTANLARGPGNLAAALGLTLDDNGIDVFAKDTKLRVTLPHPREESEVVVGPRVGISVAADRPWRLWIPGGTGVSAYRRSPRAPVAPTRMG</sequence>
<gene>
    <name evidence="6" type="ORF">Q8814_08885</name>
</gene>
<organism evidence="6 7">
    <name type="scientific">Rhodococcus chondri</name>
    <dbReference type="NCBI Taxonomy" id="3065941"/>
    <lineage>
        <taxon>Bacteria</taxon>
        <taxon>Bacillati</taxon>
        <taxon>Actinomycetota</taxon>
        <taxon>Actinomycetes</taxon>
        <taxon>Mycobacteriales</taxon>
        <taxon>Nocardiaceae</taxon>
        <taxon>Rhodococcus</taxon>
    </lineage>
</organism>
<dbReference type="Proteomes" id="UP001331936">
    <property type="component" value="Unassembled WGS sequence"/>
</dbReference>
<evidence type="ECO:0000256" key="2">
    <source>
        <dbReference type="ARBA" id="ARBA00022763"/>
    </source>
</evidence>
<dbReference type="Pfam" id="PF02245">
    <property type="entry name" value="Pur_DNA_glyco"/>
    <property type="match status" value="1"/>
</dbReference>
<name>A0ABU7JQD1_9NOCA</name>